<feature type="domain" description="Heparan sulphate-N-deacetylase deacetylase" evidence="3">
    <location>
        <begin position="69"/>
        <end position="94"/>
    </location>
</feature>
<dbReference type="InterPro" id="IPR056793">
    <property type="entry name" value="HSNSD_N"/>
</dbReference>
<organism evidence="5 6">
    <name type="scientific">Crotalus adamanteus</name>
    <name type="common">Eastern diamondback rattlesnake</name>
    <dbReference type="NCBI Taxonomy" id="8729"/>
    <lineage>
        <taxon>Eukaryota</taxon>
        <taxon>Metazoa</taxon>
        <taxon>Chordata</taxon>
        <taxon>Craniata</taxon>
        <taxon>Vertebrata</taxon>
        <taxon>Euteleostomi</taxon>
        <taxon>Lepidosauria</taxon>
        <taxon>Squamata</taxon>
        <taxon>Bifurcata</taxon>
        <taxon>Unidentata</taxon>
        <taxon>Episquamata</taxon>
        <taxon>Toxicofera</taxon>
        <taxon>Serpentes</taxon>
        <taxon>Colubroidea</taxon>
        <taxon>Viperidae</taxon>
        <taxon>Crotalinae</taxon>
        <taxon>Crotalus</taxon>
    </lineage>
</organism>
<dbReference type="AlphaFoldDB" id="A0AAW1BAY1"/>
<dbReference type="GO" id="GO:0016787">
    <property type="term" value="F:hydrolase activity"/>
    <property type="evidence" value="ECO:0007669"/>
    <property type="project" value="InterPro"/>
</dbReference>
<name>A0AAW1BAY1_CROAD</name>
<protein>
    <submittedName>
        <fullName evidence="5">NDST3: Bifunctional heparan sulfate N-deacetylase/N-sulfotransferase 3</fullName>
    </submittedName>
</protein>
<dbReference type="EMBL" id="JAOTOJ010000007">
    <property type="protein sequence ID" value="KAK9399120.1"/>
    <property type="molecule type" value="Genomic_DNA"/>
</dbReference>
<proteinExistence type="predicted"/>
<comment type="subcellular location">
    <subcellularLocation>
        <location evidence="1">Golgi apparatus</location>
    </subcellularLocation>
</comment>
<feature type="domain" description="Heparan sulfate-N-deacetylase N-terminal" evidence="4">
    <location>
        <begin position="1"/>
        <end position="47"/>
    </location>
</feature>
<evidence type="ECO:0000313" key="6">
    <source>
        <dbReference type="Proteomes" id="UP001474421"/>
    </source>
</evidence>
<reference evidence="5 6" key="1">
    <citation type="journal article" date="2024" name="Proc. Natl. Acad. Sci. U.S.A.">
        <title>The genetic regulatory architecture and epigenomic basis for age-related changes in rattlesnake venom.</title>
        <authorList>
            <person name="Hogan M.P."/>
            <person name="Holding M.L."/>
            <person name="Nystrom G.S."/>
            <person name="Colston T.J."/>
            <person name="Bartlett D.A."/>
            <person name="Mason A.J."/>
            <person name="Ellsworth S.A."/>
            <person name="Rautsaw R.M."/>
            <person name="Lawrence K.C."/>
            <person name="Strickland J.L."/>
            <person name="He B."/>
            <person name="Fraser P."/>
            <person name="Margres M.J."/>
            <person name="Gilbert D.M."/>
            <person name="Gibbs H.L."/>
            <person name="Parkinson C.L."/>
            <person name="Rokyta D.R."/>
        </authorList>
    </citation>
    <scope>NUCLEOTIDE SEQUENCE [LARGE SCALE GENOMIC DNA]</scope>
    <source>
        <strain evidence="5">DRR0105</strain>
    </source>
</reference>
<keyword evidence="2" id="KW-0333">Golgi apparatus</keyword>
<gene>
    <name evidence="5" type="ORF">NXF25_014089</name>
</gene>
<evidence type="ECO:0000259" key="3">
    <source>
        <dbReference type="Pfam" id="PF12062"/>
    </source>
</evidence>
<dbReference type="InterPro" id="IPR021930">
    <property type="entry name" value="Heparan_SO4_deacetylase_dom"/>
</dbReference>
<dbReference type="Pfam" id="PF25119">
    <property type="entry name" value="HSNSD_N"/>
    <property type="match status" value="1"/>
</dbReference>
<dbReference type="Pfam" id="PF12062">
    <property type="entry name" value="HSNSD-CE"/>
    <property type="match status" value="1"/>
</dbReference>
<evidence type="ECO:0000256" key="1">
    <source>
        <dbReference type="ARBA" id="ARBA00004555"/>
    </source>
</evidence>
<comment type="caution">
    <text evidence="5">The sequence shown here is derived from an EMBL/GenBank/DDBJ whole genome shotgun (WGS) entry which is preliminary data.</text>
</comment>
<keyword evidence="6" id="KW-1185">Reference proteome</keyword>
<dbReference type="GO" id="GO:0005794">
    <property type="term" value="C:Golgi apparatus"/>
    <property type="evidence" value="ECO:0007669"/>
    <property type="project" value="UniProtKB-SubCell"/>
</dbReference>
<evidence type="ECO:0000313" key="5">
    <source>
        <dbReference type="EMBL" id="KAK9399120.1"/>
    </source>
</evidence>
<evidence type="ECO:0000256" key="2">
    <source>
        <dbReference type="ARBA" id="ARBA00023034"/>
    </source>
</evidence>
<accession>A0AAW1BAY1</accession>
<sequence length="175" mass="20237">MDSWNWGLLDKYCEEFSVGMIGIQKTNDNTLQTFQLKDVPFQIHGNLHKLIFIDAVSFLTGKRLPLSLDRYILVDIDDIFVGKEKTRMKASVKVIAAIWSKLPICIDAILLLDVIEDSFIIHEGILNFSLRHITQLLQYLEDKAIIIIMLMLLEDTIVQIRAELWVNYFVQSLIL</sequence>
<dbReference type="Proteomes" id="UP001474421">
    <property type="component" value="Unassembled WGS sequence"/>
</dbReference>
<evidence type="ECO:0000259" key="4">
    <source>
        <dbReference type="Pfam" id="PF25119"/>
    </source>
</evidence>
<dbReference type="GO" id="GO:0015016">
    <property type="term" value="F:heparan sulfate N-sulfotransferase activity"/>
    <property type="evidence" value="ECO:0007669"/>
    <property type="project" value="InterPro"/>
</dbReference>